<evidence type="ECO:0000256" key="1">
    <source>
        <dbReference type="SAM" id="MobiDB-lite"/>
    </source>
</evidence>
<proteinExistence type="predicted"/>
<dbReference type="Pfam" id="PF01556">
    <property type="entry name" value="DnaJ_C"/>
    <property type="match status" value="1"/>
</dbReference>
<feature type="domain" description="Chaperone DnaJ C-terminal" evidence="2">
    <location>
        <begin position="1"/>
        <end position="128"/>
    </location>
</feature>
<comment type="caution">
    <text evidence="3">The sequence shown here is derived from an EMBL/GenBank/DDBJ whole genome shotgun (WGS) entry which is preliminary data.</text>
</comment>
<dbReference type="InterPro" id="IPR008971">
    <property type="entry name" value="HSP40/DnaJ_pept-bd"/>
</dbReference>
<evidence type="ECO:0000259" key="2">
    <source>
        <dbReference type="Pfam" id="PF01556"/>
    </source>
</evidence>
<dbReference type="CDD" id="cd10747">
    <property type="entry name" value="DnaJ_C"/>
    <property type="match status" value="1"/>
</dbReference>
<dbReference type="PANTHER" id="PTHR43888">
    <property type="entry name" value="DNAJ-LIKE-2, ISOFORM A-RELATED"/>
    <property type="match status" value="1"/>
</dbReference>
<feature type="compositionally biased region" description="Gly residues" evidence="1">
    <location>
        <begin position="173"/>
        <end position="183"/>
    </location>
</feature>
<evidence type="ECO:0000313" key="3">
    <source>
        <dbReference type="EMBL" id="GMI21884.1"/>
    </source>
</evidence>
<dbReference type="InterPro" id="IPR002939">
    <property type="entry name" value="DnaJ_C"/>
</dbReference>
<reference evidence="3 4" key="1">
    <citation type="journal article" date="2023" name="Commun. Biol.">
        <title>Genome analysis of Parmales, the sister group of diatoms, reveals the evolutionary specialization of diatoms from phago-mixotrophs to photoautotrophs.</title>
        <authorList>
            <person name="Ban H."/>
            <person name="Sato S."/>
            <person name="Yoshikawa S."/>
            <person name="Yamada K."/>
            <person name="Nakamura Y."/>
            <person name="Ichinomiya M."/>
            <person name="Sato N."/>
            <person name="Blanc-Mathieu R."/>
            <person name="Endo H."/>
            <person name="Kuwata A."/>
            <person name="Ogata H."/>
        </authorList>
    </citation>
    <scope>NUCLEOTIDE SEQUENCE [LARGE SCALE GENOMIC DNA]</scope>
</reference>
<organism evidence="3 4">
    <name type="scientific">Tetraparma gracilis</name>
    <dbReference type="NCBI Taxonomy" id="2962635"/>
    <lineage>
        <taxon>Eukaryota</taxon>
        <taxon>Sar</taxon>
        <taxon>Stramenopiles</taxon>
        <taxon>Ochrophyta</taxon>
        <taxon>Bolidophyceae</taxon>
        <taxon>Parmales</taxon>
        <taxon>Triparmaceae</taxon>
        <taxon>Tetraparma</taxon>
    </lineage>
</organism>
<accession>A0ABQ6M936</accession>
<protein>
    <recommendedName>
        <fullName evidence="2">Chaperone DnaJ C-terminal domain-containing protein</fullName>
    </recommendedName>
</protein>
<evidence type="ECO:0000313" key="4">
    <source>
        <dbReference type="Proteomes" id="UP001165060"/>
    </source>
</evidence>
<dbReference type="InterPro" id="IPR044713">
    <property type="entry name" value="DNJA1/2-like"/>
</dbReference>
<dbReference type="SUPFAM" id="SSF49493">
    <property type="entry name" value="HSP40/DnaJ peptide-binding domain"/>
    <property type="match status" value="2"/>
</dbReference>
<dbReference type="Proteomes" id="UP001165060">
    <property type="component" value="Unassembled WGS sequence"/>
</dbReference>
<feature type="region of interest" description="Disordered" evidence="1">
    <location>
        <begin position="165"/>
        <end position="204"/>
    </location>
</feature>
<name>A0ABQ6M936_9STRA</name>
<dbReference type="Gene3D" id="2.60.260.20">
    <property type="entry name" value="Urease metallochaperone UreE, N-terminal domain"/>
    <property type="match status" value="2"/>
</dbReference>
<dbReference type="EMBL" id="BRYB01002567">
    <property type="protein sequence ID" value="GMI21884.1"/>
    <property type="molecule type" value="Genomic_DNA"/>
</dbReference>
<sequence>MEVAIEKGMRHGQKITFGGLADEKPNMEAGDIVFVVQEREHATFKRKGADLLISKTVSLNEALTGFQWLVTHLDGRQILIKSRPGEIILPEGKGGTPYVKTVDGEGMPSHGNPFVKGKLYVLFRVEFPADNELSEATMTALKKLLPNPCMDIEVDEDEVEEVHLETADVKQFGKGGAGGGGGSAYDEDEDDGRGGGEGVQCQQS</sequence>
<keyword evidence="4" id="KW-1185">Reference proteome</keyword>
<gene>
    <name evidence="3" type="ORF">TeGR_g8222</name>
</gene>